<dbReference type="EMBL" id="JACHXK010000001">
    <property type="protein sequence ID" value="MBB3108135.1"/>
    <property type="molecule type" value="Genomic_DNA"/>
</dbReference>
<dbReference type="Proteomes" id="UP000570361">
    <property type="component" value="Unassembled WGS sequence"/>
</dbReference>
<keyword evidence="2" id="KW-1185">Reference proteome</keyword>
<dbReference type="RefSeq" id="WP_183595943.1">
    <property type="nucleotide sequence ID" value="NZ_JACHXK010000001.1"/>
</dbReference>
<sequence length="357" mass="41510">MKRNIVDIELPIGSPLFVTYKHHALPLAVLANDPANRASCLTNFIPLYTGYDLMGDSYCDTHWLDFLNTQPLEHWLDREAILYADVSAELIMHALAAGKYAYVNYDSYYMKHSYAYGHLHIGNNLLVYGYNAERHKFLVLDYRYENASMNYAKFQSAPKLEQILVDPQELEMAVRAVEHLDSEWTRCSYLWTPKASAFRFDRTLTKQLIDDYLHSYPTHARFYPGNSFYEKSLSGMEVYKALYYYIDRLACDQTHPTMLPFAVLSEHKRVWVEVSLELANHDNHFDQGVIQSAKVLEELGARIKMTAMMYILTGKRHYLPALERMIRMLEQEERSFLKALLDQLDAVPNVDEGSSWL</sequence>
<evidence type="ECO:0008006" key="3">
    <source>
        <dbReference type="Google" id="ProtNLM"/>
    </source>
</evidence>
<dbReference type="AlphaFoldDB" id="A0A7W5ASU5"/>
<gene>
    <name evidence="1" type="ORF">FHS18_000163</name>
</gene>
<name>A0A7W5ASU5_9BACL</name>
<evidence type="ECO:0000313" key="2">
    <source>
        <dbReference type="Proteomes" id="UP000570361"/>
    </source>
</evidence>
<organism evidence="1 2">
    <name type="scientific">Paenibacillus phyllosphaerae</name>
    <dbReference type="NCBI Taxonomy" id="274593"/>
    <lineage>
        <taxon>Bacteria</taxon>
        <taxon>Bacillati</taxon>
        <taxon>Bacillota</taxon>
        <taxon>Bacilli</taxon>
        <taxon>Bacillales</taxon>
        <taxon>Paenibacillaceae</taxon>
        <taxon>Paenibacillus</taxon>
    </lineage>
</organism>
<reference evidence="1 2" key="1">
    <citation type="submission" date="2020-08" db="EMBL/GenBank/DDBJ databases">
        <title>Genomic Encyclopedia of Type Strains, Phase III (KMG-III): the genomes of soil and plant-associated and newly described type strains.</title>
        <authorList>
            <person name="Whitman W."/>
        </authorList>
    </citation>
    <scope>NUCLEOTIDE SEQUENCE [LARGE SCALE GENOMIC DNA]</scope>
    <source>
        <strain evidence="1 2">CECT 5862</strain>
    </source>
</reference>
<protein>
    <recommendedName>
        <fullName evidence="3">Butirosin biosynthesis protein H N-terminal domain-containing protein</fullName>
    </recommendedName>
</protein>
<evidence type="ECO:0000313" key="1">
    <source>
        <dbReference type="EMBL" id="MBB3108135.1"/>
    </source>
</evidence>
<accession>A0A7W5ASU5</accession>
<proteinExistence type="predicted"/>
<comment type="caution">
    <text evidence="1">The sequence shown here is derived from an EMBL/GenBank/DDBJ whole genome shotgun (WGS) entry which is preliminary data.</text>
</comment>